<sequence>MDYRIAEVTANKKKYLDLLLLADEQEDMIDRYLDDGSLFVLDDEGVKCVAVVVALNAEECELKNIATYPEHQNKGYGKAMVDYLSGRYLGEFETMYVGTGDVPKILRFYERCGFRISHRDENFFIDNYDHPMFEDGVQLRDMVYLRKDV</sequence>
<dbReference type="CDD" id="cd04301">
    <property type="entry name" value="NAT_SF"/>
    <property type="match status" value="1"/>
</dbReference>
<dbReference type="RefSeq" id="WP_102379546.1">
    <property type="nucleotide sequence ID" value="NZ_AP025564.1"/>
</dbReference>
<evidence type="ECO:0000259" key="1">
    <source>
        <dbReference type="PROSITE" id="PS51186"/>
    </source>
</evidence>
<keyword evidence="3" id="KW-1185">Reference proteome</keyword>
<dbReference type="Pfam" id="PF13508">
    <property type="entry name" value="Acetyltransf_7"/>
    <property type="match status" value="1"/>
</dbReference>
<dbReference type="InterPro" id="IPR016181">
    <property type="entry name" value="Acyl_CoA_acyltransferase"/>
</dbReference>
<dbReference type="InterPro" id="IPR000182">
    <property type="entry name" value="GNAT_dom"/>
</dbReference>
<dbReference type="EMBL" id="AP025564">
    <property type="protein sequence ID" value="BDE96143.1"/>
    <property type="molecule type" value="Genomic_DNA"/>
</dbReference>
<protein>
    <submittedName>
        <fullName evidence="2">N-acetyltransferase</fullName>
    </submittedName>
</protein>
<dbReference type="SUPFAM" id="SSF55729">
    <property type="entry name" value="Acyl-CoA N-acyltransferases (Nat)"/>
    <property type="match status" value="1"/>
</dbReference>
<dbReference type="Gene3D" id="3.40.630.30">
    <property type="match status" value="1"/>
</dbReference>
<evidence type="ECO:0000313" key="3">
    <source>
        <dbReference type="Proteomes" id="UP001320544"/>
    </source>
</evidence>
<gene>
    <name evidence="2" type="ORF">CE91St30_14760</name>
</gene>
<name>A0ABN6MFW6_9ACTN</name>
<feature type="domain" description="N-acetyltransferase" evidence="1">
    <location>
        <begin position="1"/>
        <end position="149"/>
    </location>
</feature>
<accession>A0ABN6MFW6</accession>
<proteinExistence type="predicted"/>
<reference evidence="2 3" key="1">
    <citation type="submission" date="2022-01" db="EMBL/GenBank/DDBJ databases">
        <title>Novel bile acid biosynthetic pathways are enriched in the microbiome of centenarians.</title>
        <authorList>
            <person name="Sato Y."/>
            <person name="Atarashi K."/>
            <person name="Plichta R.D."/>
            <person name="Arai Y."/>
            <person name="Sasajima S."/>
            <person name="Kearney M.S."/>
            <person name="Suda W."/>
            <person name="Takeshita K."/>
            <person name="Sasaki T."/>
            <person name="Okamoto S."/>
            <person name="Skelly N.A."/>
            <person name="Okamura Y."/>
            <person name="Vlamakis H."/>
            <person name="Li Y."/>
            <person name="Tanoue T."/>
            <person name="Takei H."/>
            <person name="Nittono H."/>
            <person name="Narushima S."/>
            <person name="Irie J."/>
            <person name="Itoh H."/>
            <person name="Moriya K."/>
            <person name="Sugiura Y."/>
            <person name="Suematsu M."/>
            <person name="Moritoki N."/>
            <person name="Shibata S."/>
            <person name="Littman R.D."/>
            <person name="Fischbach A.M."/>
            <person name="Uwamino Y."/>
            <person name="Inoue T."/>
            <person name="Honda A."/>
            <person name="Hattori M."/>
            <person name="Murai T."/>
            <person name="Xavier J.R."/>
            <person name="Hirose N."/>
            <person name="Honda K."/>
        </authorList>
    </citation>
    <scope>NUCLEOTIDE SEQUENCE [LARGE SCALE GENOMIC DNA]</scope>
    <source>
        <strain evidence="2 3">CE91-St30</strain>
    </source>
</reference>
<dbReference type="Proteomes" id="UP001320544">
    <property type="component" value="Chromosome"/>
</dbReference>
<dbReference type="PROSITE" id="PS51186">
    <property type="entry name" value="GNAT"/>
    <property type="match status" value="1"/>
</dbReference>
<organism evidence="2 3">
    <name type="scientific">Raoultibacter timonensis</name>
    <dbReference type="NCBI Taxonomy" id="1907662"/>
    <lineage>
        <taxon>Bacteria</taxon>
        <taxon>Bacillati</taxon>
        <taxon>Actinomycetota</taxon>
        <taxon>Coriobacteriia</taxon>
        <taxon>Eggerthellales</taxon>
        <taxon>Eggerthellaceae</taxon>
        <taxon>Raoultibacter</taxon>
    </lineage>
</organism>
<evidence type="ECO:0000313" key="2">
    <source>
        <dbReference type="EMBL" id="BDE96143.1"/>
    </source>
</evidence>